<dbReference type="Proteomes" id="UP000037069">
    <property type="component" value="Unassembled WGS sequence"/>
</dbReference>
<sequence>MIQLLNTLIPIYTKAKILGNIEYRVLFVDFDNEAVTTELKALPQDLIELNEFSKKSQLEDALKYSQFGPIAIESLNTLIDQSEDERIESVLAVEKGYQIFLLEYGSTITAHPSIPSRALNCSLKFPPGTSTSCRLKSIPSDISKLILQERLTALMTTHFGFNYKIEQDDVNEETCVCTTKIQVHNKNGELEEAVEYNTAVEEVFSPLSTLYDCSIIHVNSTTSFCVQLTKVVSRLEHITDILLDAETEFPICTDLQVDAYEIETVLEYKFTS</sequence>
<reference evidence="1 2" key="1">
    <citation type="journal article" date="2015" name="Nat. Commun.">
        <title>Lucilia cuprina genome unlocks parasitic fly biology to underpin future interventions.</title>
        <authorList>
            <person name="Anstead C.A."/>
            <person name="Korhonen P.K."/>
            <person name="Young N.D."/>
            <person name="Hall R.S."/>
            <person name="Jex A.R."/>
            <person name="Murali S.C."/>
            <person name="Hughes D.S."/>
            <person name="Lee S.F."/>
            <person name="Perry T."/>
            <person name="Stroehlein A.J."/>
            <person name="Ansell B.R."/>
            <person name="Breugelmans B."/>
            <person name="Hofmann A."/>
            <person name="Qu J."/>
            <person name="Dugan S."/>
            <person name="Lee S.L."/>
            <person name="Chao H."/>
            <person name="Dinh H."/>
            <person name="Han Y."/>
            <person name="Doddapaneni H.V."/>
            <person name="Worley K.C."/>
            <person name="Muzny D.M."/>
            <person name="Ioannidis P."/>
            <person name="Waterhouse R.M."/>
            <person name="Zdobnov E.M."/>
            <person name="James P.J."/>
            <person name="Bagnall N.H."/>
            <person name="Kotze A.C."/>
            <person name="Gibbs R.A."/>
            <person name="Richards S."/>
            <person name="Batterham P."/>
            <person name="Gasser R.B."/>
        </authorList>
    </citation>
    <scope>NUCLEOTIDE SEQUENCE [LARGE SCALE GENOMIC DNA]</scope>
    <source>
        <strain evidence="1 2">LS</strain>
        <tissue evidence="1">Full body</tissue>
    </source>
</reference>
<dbReference type="EMBL" id="JRES01001644">
    <property type="protein sequence ID" value="KNC21230.1"/>
    <property type="molecule type" value="Genomic_DNA"/>
</dbReference>
<gene>
    <name evidence="1" type="ORF">FF38_14094</name>
</gene>
<comment type="caution">
    <text evidence="1">The sequence shown here is derived from an EMBL/GenBank/DDBJ whole genome shotgun (WGS) entry which is preliminary data.</text>
</comment>
<name>A0A0L0BM78_LUCCU</name>
<evidence type="ECO:0008006" key="3">
    <source>
        <dbReference type="Google" id="ProtNLM"/>
    </source>
</evidence>
<evidence type="ECO:0000313" key="2">
    <source>
        <dbReference type="Proteomes" id="UP000037069"/>
    </source>
</evidence>
<dbReference type="AlphaFoldDB" id="A0A0L0BM78"/>
<organism evidence="1 2">
    <name type="scientific">Lucilia cuprina</name>
    <name type="common">Green bottle fly</name>
    <name type="synonym">Australian sheep blowfly</name>
    <dbReference type="NCBI Taxonomy" id="7375"/>
    <lineage>
        <taxon>Eukaryota</taxon>
        <taxon>Metazoa</taxon>
        <taxon>Ecdysozoa</taxon>
        <taxon>Arthropoda</taxon>
        <taxon>Hexapoda</taxon>
        <taxon>Insecta</taxon>
        <taxon>Pterygota</taxon>
        <taxon>Neoptera</taxon>
        <taxon>Endopterygota</taxon>
        <taxon>Diptera</taxon>
        <taxon>Brachycera</taxon>
        <taxon>Muscomorpha</taxon>
        <taxon>Oestroidea</taxon>
        <taxon>Calliphoridae</taxon>
        <taxon>Luciliinae</taxon>
        <taxon>Lucilia</taxon>
    </lineage>
</organism>
<evidence type="ECO:0000313" key="1">
    <source>
        <dbReference type="EMBL" id="KNC21230.1"/>
    </source>
</evidence>
<accession>A0A0L0BM78</accession>
<dbReference type="OrthoDB" id="9989103at2759"/>
<keyword evidence="2" id="KW-1185">Reference proteome</keyword>
<proteinExistence type="predicted"/>
<protein>
    <recommendedName>
        <fullName evidence="3">Tudor domain-containing protein</fullName>
    </recommendedName>
</protein>